<name>A0A2W2DQ67_9ACTN</name>
<gene>
    <name evidence="1" type="ORF">C1I95_25780</name>
</gene>
<sequence>MVAVAELAHRCEVVTDDDGQVIAVARVSPELTDEGRRALRNVIGAAIRLHESQPPPSREEQARVDAVWARHRERLRRLGGGR</sequence>
<accession>A0A2W2DQ67</accession>
<keyword evidence="2" id="KW-1185">Reference proteome</keyword>
<dbReference type="AlphaFoldDB" id="A0A2W2DQ67"/>
<organism evidence="1 2">
    <name type="scientific">Micromonospora craterilacus</name>
    <dbReference type="NCBI Taxonomy" id="1655439"/>
    <lineage>
        <taxon>Bacteria</taxon>
        <taxon>Bacillati</taxon>
        <taxon>Actinomycetota</taxon>
        <taxon>Actinomycetes</taxon>
        <taxon>Micromonosporales</taxon>
        <taxon>Micromonosporaceae</taxon>
        <taxon>Micromonospora</taxon>
    </lineage>
</organism>
<dbReference type="Proteomes" id="UP000248924">
    <property type="component" value="Unassembled WGS sequence"/>
</dbReference>
<reference evidence="1 2" key="1">
    <citation type="submission" date="2018-01" db="EMBL/GenBank/DDBJ databases">
        <title>Draft genome sequence of Jishengella sp. NA12.</title>
        <authorList>
            <person name="Sahin N."/>
            <person name="Ay H."/>
            <person name="Saygin H."/>
        </authorList>
    </citation>
    <scope>NUCLEOTIDE SEQUENCE [LARGE SCALE GENOMIC DNA]</scope>
    <source>
        <strain evidence="1 2">NA12</strain>
    </source>
</reference>
<evidence type="ECO:0000313" key="2">
    <source>
        <dbReference type="Proteomes" id="UP000248924"/>
    </source>
</evidence>
<comment type="caution">
    <text evidence="1">The sequence shown here is derived from an EMBL/GenBank/DDBJ whole genome shotgun (WGS) entry which is preliminary data.</text>
</comment>
<protein>
    <submittedName>
        <fullName evidence="1">Uncharacterized protein</fullName>
    </submittedName>
</protein>
<dbReference type="EMBL" id="POTY01000207">
    <property type="protein sequence ID" value="PZG12461.1"/>
    <property type="molecule type" value="Genomic_DNA"/>
</dbReference>
<evidence type="ECO:0000313" key="1">
    <source>
        <dbReference type="EMBL" id="PZG12461.1"/>
    </source>
</evidence>
<proteinExistence type="predicted"/>